<dbReference type="AlphaFoldDB" id="A0A6A6RB33"/>
<proteinExistence type="predicted"/>
<name>A0A6A6RB33_9PEZI</name>
<dbReference type="EMBL" id="MU004182">
    <property type="protein sequence ID" value="KAF2501576.1"/>
    <property type="molecule type" value="Genomic_DNA"/>
</dbReference>
<evidence type="ECO:0000313" key="1">
    <source>
        <dbReference type="EMBL" id="KAF2501576.1"/>
    </source>
</evidence>
<sequence>MLSRRHFQTLLQDIRYPCSLWDLLHAIYLSDLLIYFHTGSFSLIQDCTTLVPGLFISSPEFQLSPSSFFILKCVALVELRKFTCSFLSTSYSAITYGVLEFKYLCNEESLHMNQATLRDIPPCFFSAFRFTALKGCLGPLIHARAGPTSLASYLSGVFR</sequence>
<gene>
    <name evidence="1" type="ORF">BU16DRAFT_203346</name>
</gene>
<evidence type="ECO:0000313" key="2">
    <source>
        <dbReference type="Proteomes" id="UP000799750"/>
    </source>
</evidence>
<protein>
    <submittedName>
        <fullName evidence="1">Uncharacterized protein</fullName>
    </submittedName>
</protein>
<organism evidence="1 2">
    <name type="scientific">Lophium mytilinum</name>
    <dbReference type="NCBI Taxonomy" id="390894"/>
    <lineage>
        <taxon>Eukaryota</taxon>
        <taxon>Fungi</taxon>
        <taxon>Dikarya</taxon>
        <taxon>Ascomycota</taxon>
        <taxon>Pezizomycotina</taxon>
        <taxon>Dothideomycetes</taxon>
        <taxon>Pleosporomycetidae</taxon>
        <taxon>Mytilinidiales</taxon>
        <taxon>Mytilinidiaceae</taxon>
        <taxon>Lophium</taxon>
    </lineage>
</organism>
<accession>A0A6A6RB33</accession>
<dbReference type="Proteomes" id="UP000799750">
    <property type="component" value="Unassembled WGS sequence"/>
</dbReference>
<reference evidence="1" key="1">
    <citation type="journal article" date="2020" name="Stud. Mycol.">
        <title>101 Dothideomycetes genomes: a test case for predicting lifestyles and emergence of pathogens.</title>
        <authorList>
            <person name="Haridas S."/>
            <person name="Albert R."/>
            <person name="Binder M."/>
            <person name="Bloem J."/>
            <person name="Labutti K."/>
            <person name="Salamov A."/>
            <person name="Andreopoulos B."/>
            <person name="Baker S."/>
            <person name="Barry K."/>
            <person name="Bills G."/>
            <person name="Bluhm B."/>
            <person name="Cannon C."/>
            <person name="Castanera R."/>
            <person name="Culley D."/>
            <person name="Daum C."/>
            <person name="Ezra D."/>
            <person name="Gonzalez J."/>
            <person name="Henrissat B."/>
            <person name="Kuo A."/>
            <person name="Liang C."/>
            <person name="Lipzen A."/>
            <person name="Lutzoni F."/>
            <person name="Magnuson J."/>
            <person name="Mondo S."/>
            <person name="Nolan M."/>
            <person name="Ohm R."/>
            <person name="Pangilinan J."/>
            <person name="Park H.-J."/>
            <person name="Ramirez L."/>
            <person name="Alfaro M."/>
            <person name="Sun H."/>
            <person name="Tritt A."/>
            <person name="Yoshinaga Y."/>
            <person name="Zwiers L.-H."/>
            <person name="Turgeon B."/>
            <person name="Goodwin S."/>
            <person name="Spatafora J."/>
            <person name="Crous P."/>
            <person name="Grigoriev I."/>
        </authorList>
    </citation>
    <scope>NUCLEOTIDE SEQUENCE</scope>
    <source>
        <strain evidence="1">CBS 269.34</strain>
    </source>
</reference>
<keyword evidence="2" id="KW-1185">Reference proteome</keyword>